<dbReference type="InterPro" id="IPR029039">
    <property type="entry name" value="Flavoprotein-like_sf"/>
</dbReference>
<comment type="caution">
    <text evidence="6">The sequence shown here is derived from an EMBL/GenBank/DDBJ whole genome shotgun (WGS) entry which is preliminary data.</text>
</comment>
<keyword evidence="2" id="KW-0285">Flavoprotein</keyword>
<evidence type="ECO:0000256" key="4">
    <source>
        <dbReference type="ARBA" id="ARBA00037981"/>
    </source>
</evidence>
<sequence length="199" mass="23005">MKKVFIINGHQYYPFAEGKLNKSLIEKATQILGKNDFEIRTTTTEGDYSVEEEIEKFLWADIVFLQTPLNWMGVTWSFKKYIDEVLTAGMMGKLSKGDGRTAEAPKKNYGLGGLLKGKYMISVTANAPKEAFNDPNEIFFNGISEDDLLLPMHMNFKWFGLKPLKTFFAYDVMKNPDIENDFIRFERHIKEELIEKVYS</sequence>
<dbReference type="AlphaFoldDB" id="A0A5D0HRR2"/>
<reference evidence="6 7" key="1">
    <citation type="submission" date="2019-08" db="EMBL/GenBank/DDBJ databases">
        <title>Seonamhaeicola sediminis sp. nov., isolated from marine sediment.</title>
        <authorList>
            <person name="Cao W.R."/>
        </authorList>
    </citation>
    <scope>NUCLEOTIDE SEQUENCE [LARGE SCALE GENOMIC DNA]</scope>
    <source>
        <strain evidence="6 7">B011</strain>
    </source>
</reference>
<proteinExistence type="inferred from homology"/>
<dbReference type="Proteomes" id="UP000323930">
    <property type="component" value="Unassembled WGS sequence"/>
</dbReference>
<accession>A0A5D0HRR2</accession>
<evidence type="ECO:0000256" key="3">
    <source>
        <dbReference type="ARBA" id="ARBA00022827"/>
    </source>
</evidence>
<evidence type="ECO:0000256" key="2">
    <source>
        <dbReference type="ARBA" id="ARBA00022630"/>
    </source>
</evidence>
<comment type="cofactor">
    <cofactor evidence="1">
        <name>FAD</name>
        <dbReference type="ChEBI" id="CHEBI:57692"/>
    </cofactor>
</comment>
<protein>
    <submittedName>
        <fullName evidence="6">NAD(P)H-dependent oxidoreductase</fullName>
    </submittedName>
</protein>
<dbReference type="Gene3D" id="3.40.50.360">
    <property type="match status" value="1"/>
</dbReference>
<dbReference type="OrthoDB" id="652200at2"/>
<feature type="domain" description="Flavodoxin-like fold" evidence="5">
    <location>
        <begin position="2"/>
        <end position="181"/>
    </location>
</feature>
<dbReference type="InterPro" id="IPR052397">
    <property type="entry name" value="NADPH-QR_MdaB"/>
</dbReference>
<dbReference type="SUPFAM" id="SSF52218">
    <property type="entry name" value="Flavoproteins"/>
    <property type="match status" value="1"/>
</dbReference>
<organism evidence="6 7">
    <name type="scientific">Seonamhaeicola marinus</name>
    <dbReference type="NCBI Taxonomy" id="1912246"/>
    <lineage>
        <taxon>Bacteria</taxon>
        <taxon>Pseudomonadati</taxon>
        <taxon>Bacteroidota</taxon>
        <taxon>Flavobacteriia</taxon>
        <taxon>Flavobacteriales</taxon>
        <taxon>Flavobacteriaceae</taxon>
    </lineage>
</organism>
<dbReference type="RefSeq" id="WP_148542539.1">
    <property type="nucleotide sequence ID" value="NZ_VSDQ01000679.1"/>
</dbReference>
<dbReference type="PANTHER" id="PTHR46305">
    <property type="match status" value="1"/>
</dbReference>
<evidence type="ECO:0000313" key="7">
    <source>
        <dbReference type="Proteomes" id="UP000323930"/>
    </source>
</evidence>
<name>A0A5D0HRR2_9FLAO</name>
<dbReference type="Pfam" id="PF02525">
    <property type="entry name" value="Flavodoxin_2"/>
    <property type="match status" value="1"/>
</dbReference>
<dbReference type="EMBL" id="VSDQ01000679">
    <property type="protein sequence ID" value="TYA74036.1"/>
    <property type="molecule type" value="Genomic_DNA"/>
</dbReference>
<keyword evidence="3" id="KW-0274">FAD</keyword>
<keyword evidence="7" id="KW-1185">Reference proteome</keyword>
<comment type="similarity">
    <text evidence="4">Belongs to the oxidoreductase MdaB family.</text>
</comment>
<evidence type="ECO:0000259" key="5">
    <source>
        <dbReference type="Pfam" id="PF02525"/>
    </source>
</evidence>
<dbReference type="InterPro" id="IPR003680">
    <property type="entry name" value="Flavodoxin_fold"/>
</dbReference>
<evidence type="ECO:0000256" key="1">
    <source>
        <dbReference type="ARBA" id="ARBA00001974"/>
    </source>
</evidence>
<evidence type="ECO:0000313" key="6">
    <source>
        <dbReference type="EMBL" id="TYA74036.1"/>
    </source>
</evidence>
<dbReference type="PANTHER" id="PTHR46305:SF3">
    <property type="entry name" value="NADPH:QUINONE OXIDOREDUCTASE MDAB"/>
    <property type="match status" value="1"/>
</dbReference>
<gene>
    <name evidence="6" type="ORF">FUA24_11865</name>
</gene>